<dbReference type="PANTHER" id="PTHR10552:SF6">
    <property type="entry name" value="U2 SMALL NUCLEAR RIBONUCLEOPROTEIN A"/>
    <property type="match status" value="1"/>
</dbReference>
<accession>A0A8T0D4V2</accession>
<evidence type="ECO:0000256" key="1">
    <source>
        <dbReference type="ARBA" id="ARBA00004123"/>
    </source>
</evidence>
<dbReference type="Proteomes" id="UP000699462">
    <property type="component" value="Unassembled WGS sequence"/>
</dbReference>
<protein>
    <submittedName>
        <fullName evidence="7">Uncharacterized protein</fullName>
    </submittedName>
</protein>
<evidence type="ECO:0000256" key="3">
    <source>
        <dbReference type="ARBA" id="ARBA00022737"/>
    </source>
</evidence>
<organism evidence="7 8">
    <name type="scientific">Paragonimus westermani</name>
    <dbReference type="NCBI Taxonomy" id="34504"/>
    <lineage>
        <taxon>Eukaryota</taxon>
        <taxon>Metazoa</taxon>
        <taxon>Spiralia</taxon>
        <taxon>Lophotrochozoa</taxon>
        <taxon>Platyhelminthes</taxon>
        <taxon>Trematoda</taxon>
        <taxon>Digenea</taxon>
        <taxon>Plagiorchiida</taxon>
        <taxon>Troglotremata</taxon>
        <taxon>Troglotrematidae</taxon>
        <taxon>Paragonimus</taxon>
    </lineage>
</organism>
<dbReference type="PROSITE" id="PS51450">
    <property type="entry name" value="LRR"/>
    <property type="match status" value="1"/>
</dbReference>
<dbReference type="Gene3D" id="3.80.10.10">
    <property type="entry name" value="Ribonuclease Inhibitor"/>
    <property type="match status" value="1"/>
</dbReference>
<comment type="caution">
    <text evidence="7">The sequence shown here is derived from an EMBL/GenBank/DDBJ whole genome shotgun (WGS) entry which is preliminary data.</text>
</comment>
<feature type="region of interest" description="Disordered" evidence="6">
    <location>
        <begin position="204"/>
        <end position="268"/>
    </location>
</feature>
<reference evidence="7 8" key="1">
    <citation type="submission" date="2019-07" db="EMBL/GenBank/DDBJ databases">
        <title>Annotation for the trematode Paragonimus westermani.</title>
        <authorList>
            <person name="Choi Y.-J."/>
        </authorList>
    </citation>
    <scope>NUCLEOTIDE SEQUENCE [LARGE SCALE GENOMIC DNA]</scope>
    <source>
        <strain evidence="7">180907_Pwestermani</strain>
    </source>
</reference>
<gene>
    <name evidence="7" type="ORF">P879_02924</name>
</gene>
<dbReference type="FunFam" id="3.80.10.10:FF:000026">
    <property type="entry name" value="U2 small nuclear ribonucleoprotein A"/>
    <property type="match status" value="1"/>
</dbReference>
<keyword evidence="3" id="KW-0677">Repeat</keyword>
<proteinExistence type="inferred from homology"/>
<keyword evidence="4" id="KW-0539">Nucleus</keyword>
<feature type="compositionally biased region" description="Basic and acidic residues" evidence="6">
    <location>
        <begin position="361"/>
        <end position="372"/>
    </location>
</feature>
<dbReference type="PANTHER" id="PTHR10552">
    <property type="entry name" value="U2 SMALL NUCLEAR RIBONUCLEOPROTEIN A"/>
    <property type="match status" value="1"/>
</dbReference>
<feature type="compositionally biased region" description="Low complexity" evidence="6">
    <location>
        <begin position="316"/>
        <end position="359"/>
    </location>
</feature>
<feature type="compositionally biased region" description="Polar residues" evidence="6">
    <location>
        <begin position="221"/>
        <end position="233"/>
    </location>
</feature>
<name>A0A8T0D4V2_9TREM</name>
<keyword evidence="2" id="KW-0433">Leucine-rich repeat</keyword>
<comment type="subcellular location">
    <subcellularLocation>
        <location evidence="1">Nucleus</location>
    </subcellularLocation>
</comment>
<feature type="region of interest" description="Disordered" evidence="6">
    <location>
        <begin position="316"/>
        <end position="372"/>
    </location>
</feature>
<dbReference type="AlphaFoldDB" id="A0A8T0D4V2"/>
<dbReference type="GO" id="GO:0030620">
    <property type="term" value="F:U2 snRNA binding"/>
    <property type="evidence" value="ECO:0007669"/>
    <property type="project" value="InterPro"/>
</dbReference>
<dbReference type="OrthoDB" id="433501at2759"/>
<evidence type="ECO:0000256" key="5">
    <source>
        <dbReference type="ARBA" id="ARBA00024196"/>
    </source>
</evidence>
<dbReference type="Pfam" id="PF14580">
    <property type="entry name" value="LRR_9"/>
    <property type="match status" value="1"/>
</dbReference>
<dbReference type="InterPro" id="IPR032675">
    <property type="entry name" value="LRR_dom_sf"/>
</dbReference>
<evidence type="ECO:0000256" key="6">
    <source>
        <dbReference type="SAM" id="MobiDB-lite"/>
    </source>
</evidence>
<keyword evidence="8" id="KW-1185">Reference proteome</keyword>
<evidence type="ECO:0000256" key="4">
    <source>
        <dbReference type="ARBA" id="ARBA00023242"/>
    </source>
</evidence>
<dbReference type="InterPro" id="IPR044640">
    <property type="entry name" value="RU2A"/>
</dbReference>
<evidence type="ECO:0000256" key="2">
    <source>
        <dbReference type="ARBA" id="ARBA00022614"/>
    </source>
</evidence>
<dbReference type="GO" id="GO:0005686">
    <property type="term" value="C:U2 snRNP"/>
    <property type="evidence" value="ECO:0007669"/>
    <property type="project" value="TreeGrafter"/>
</dbReference>
<evidence type="ECO:0000313" key="8">
    <source>
        <dbReference type="Proteomes" id="UP000699462"/>
    </source>
</evidence>
<dbReference type="EMBL" id="JTDF01021578">
    <property type="protein sequence ID" value="KAF8561661.1"/>
    <property type="molecule type" value="Genomic_DNA"/>
</dbReference>
<dbReference type="InterPro" id="IPR001611">
    <property type="entry name" value="Leu-rich_rpt"/>
</dbReference>
<sequence>MVRITPELVENAPQFTNAIKDRELDLRGYKFPVIENLGSTLDQFDTIDLSDNEIRKLDGFPLLKRLKCLILTNNKIVRLAEDLGQQLPYLNTLILTGNSFSELRELEPLSTCDKLTFLSMVHCPVQMRANYRLFVISRIPTLRFLDFRKVTQSERKLARNMFKRLPALSSANSITAKNAPSKLVNGVRASAPITNVKTFIPGAPIYPSSNPPPPGTQPSPMDQNESFFQNNTAGGLEEKAPATTSEPVMPPPPAPPVHSGIKRSHTGGSTQDLFAIQEAIKRARTMDEVDRLHQLLSSGQFAGFAAQWQQQLRQQQQSQQMQQQQQPQQQQSEQVQQQQQQQQLQQPIQQIQEQQSEQPQQDDHSEVEHNAD</sequence>
<comment type="similarity">
    <text evidence="5">Belongs to the U2 small nuclear ribonucleoprotein A family.</text>
</comment>
<dbReference type="GO" id="GO:0000398">
    <property type="term" value="P:mRNA splicing, via spliceosome"/>
    <property type="evidence" value="ECO:0007669"/>
    <property type="project" value="InterPro"/>
</dbReference>
<dbReference type="SUPFAM" id="SSF52058">
    <property type="entry name" value="L domain-like"/>
    <property type="match status" value="1"/>
</dbReference>
<evidence type="ECO:0000313" key="7">
    <source>
        <dbReference type="EMBL" id="KAF8561661.1"/>
    </source>
</evidence>